<feature type="region of interest" description="Disordered" evidence="1">
    <location>
        <begin position="171"/>
        <end position="193"/>
    </location>
</feature>
<feature type="region of interest" description="Disordered" evidence="1">
    <location>
        <begin position="61"/>
        <end position="139"/>
    </location>
</feature>
<feature type="region of interest" description="Disordered" evidence="1">
    <location>
        <begin position="398"/>
        <end position="422"/>
    </location>
</feature>
<reference evidence="3 4" key="1">
    <citation type="submission" date="2024-10" db="EMBL/GenBank/DDBJ databases">
        <title>Updated reference genomes for cyclostephanoid diatoms.</title>
        <authorList>
            <person name="Roberts W.R."/>
            <person name="Alverson A.J."/>
        </authorList>
    </citation>
    <scope>NUCLEOTIDE SEQUENCE [LARGE SCALE GENOMIC DNA]</scope>
    <source>
        <strain evidence="3 4">AJA276-08</strain>
    </source>
</reference>
<feature type="compositionally biased region" description="Basic and acidic residues" evidence="1">
    <location>
        <begin position="408"/>
        <end position="422"/>
    </location>
</feature>
<dbReference type="PROSITE" id="PS50231">
    <property type="entry name" value="RICIN_B_LECTIN"/>
    <property type="match status" value="1"/>
</dbReference>
<keyword evidence="2" id="KW-1133">Transmembrane helix</keyword>
<feature type="transmembrane region" description="Helical" evidence="2">
    <location>
        <begin position="15"/>
        <end position="40"/>
    </location>
</feature>
<accession>A0ABD3NGL1</accession>
<sequence length="482" mass="51601">MIASTPEALRRHKTAAVIVGGSTVVAALTAIGISAGSGGFDRLVKRRGPKVLRSGSILSIAPSSSSIPSLRPSLSTSPSERPSSTPTTTPRPSGTPSSTPSDAASLSTSVRPSVSMSPSSSTPTSTETENIPTSGFGGVPTSLEPTEYPNGSGEVPSEFPTAKFLQMTTDAPTTTNVPTTTPTISPNPTDESNKGTFRIRMHWQAGYMWQELPDEGWFCLACASCDLNNLFLGLKGCDIETHCEENMHLALTGCDPSKLGPSKLAEIATFKFLFDEAEDGLDGDQIQVHGTNLCVQQVLPGGTGSIVLRQCDASLKEQRFWGARPVGKAMELLPLSGNSAKCLTNHHHPRQAEQVYAEDCDLARLPDTSYWLLRRGHCLSYNEAYAHACDIEAQHGEANTDSNKSTHFKADKSPDGLSHLEADESPNFASHLEADESSNFASHLEADESSKFASDVSDDESSNADVTWSRIRSPRRSRTSCR</sequence>
<feature type="compositionally biased region" description="Low complexity" evidence="1">
    <location>
        <begin position="171"/>
        <end position="189"/>
    </location>
</feature>
<organism evidence="3 4">
    <name type="scientific">Stephanodiscus triporus</name>
    <dbReference type="NCBI Taxonomy" id="2934178"/>
    <lineage>
        <taxon>Eukaryota</taxon>
        <taxon>Sar</taxon>
        <taxon>Stramenopiles</taxon>
        <taxon>Ochrophyta</taxon>
        <taxon>Bacillariophyta</taxon>
        <taxon>Coscinodiscophyceae</taxon>
        <taxon>Thalassiosirophycidae</taxon>
        <taxon>Stephanodiscales</taxon>
        <taxon>Stephanodiscaceae</taxon>
        <taxon>Stephanodiscus</taxon>
    </lineage>
</organism>
<gene>
    <name evidence="3" type="ORF">ACHAW5_009830</name>
</gene>
<evidence type="ECO:0000256" key="1">
    <source>
        <dbReference type="SAM" id="MobiDB-lite"/>
    </source>
</evidence>
<keyword evidence="4" id="KW-1185">Reference proteome</keyword>
<dbReference type="EMBL" id="JALLAZ020001510">
    <property type="protein sequence ID" value="KAL3773721.1"/>
    <property type="molecule type" value="Genomic_DNA"/>
</dbReference>
<keyword evidence="2" id="KW-0472">Membrane</keyword>
<name>A0ABD3NGL1_9STRA</name>
<evidence type="ECO:0008006" key="5">
    <source>
        <dbReference type="Google" id="ProtNLM"/>
    </source>
</evidence>
<comment type="caution">
    <text evidence="3">The sequence shown here is derived from an EMBL/GenBank/DDBJ whole genome shotgun (WGS) entry which is preliminary data.</text>
</comment>
<evidence type="ECO:0000313" key="4">
    <source>
        <dbReference type="Proteomes" id="UP001530315"/>
    </source>
</evidence>
<evidence type="ECO:0000256" key="2">
    <source>
        <dbReference type="SAM" id="Phobius"/>
    </source>
</evidence>
<evidence type="ECO:0000313" key="3">
    <source>
        <dbReference type="EMBL" id="KAL3773721.1"/>
    </source>
</evidence>
<feature type="compositionally biased region" description="Basic residues" evidence="1">
    <location>
        <begin position="472"/>
        <end position="482"/>
    </location>
</feature>
<proteinExistence type="predicted"/>
<keyword evidence="2" id="KW-0812">Transmembrane</keyword>
<protein>
    <recommendedName>
        <fullName evidence="5">Ricin B lectin domain-containing protein</fullName>
    </recommendedName>
</protein>
<feature type="compositionally biased region" description="Low complexity" evidence="1">
    <location>
        <begin position="61"/>
        <end position="134"/>
    </location>
</feature>
<feature type="region of interest" description="Disordered" evidence="1">
    <location>
        <begin position="435"/>
        <end position="482"/>
    </location>
</feature>
<dbReference type="Proteomes" id="UP001530315">
    <property type="component" value="Unassembled WGS sequence"/>
</dbReference>
<dbReference type="AlphaFoldDB" id="A0ABD3NGL1"/>